<reference evidence="3 4" key="1">
    <citation type="submission" date="2019-03" db="EMBL/GenBank/DDBJ databases">
        <title>Single cell metagenomics reveals metabolic interactions within the superorganism composed of flagellate Streblomastix strix and complex community of Bacteroidetes bacteria on its surface.</title>
        <authorList>
            <person name="Treitli S.C."/>
            <person name="Kolisko M."/>
            <person name="Husnik F."/>
            <person name="Keeling P."/>
            <person name="Hampl V."/>
        </authorList>
    </citation>
    <scope>NUCLEOTIDE SEQUENCE [LARGE SCALE GENOMIC DNA]</scope>
    <source>
        <strain evidence="3">ST1C</strain>
    </source>
</reference>
<dbReference type="GO" id="GO:0045505">
    <property type="term" value="F:dynein intermediate chain binding"/>
    <property type="evidence" value="ECO:0007669"/>
    <property type="project" value="InterPro"/>
</dbReference>
<dbReference type="InterPro" id="IPR026983">
    <property type="entry name" value="DHC"/>
</dbReference>
<dbReference type="GO" id="GO:0051959">
    <property type="term" value="F:dynein light intermediate chain binding"/>
    <property type="evidence" value="ECO:0007669"/>
    <property type="project" value="InterPro"/>
</dbReference>
<feature type="domain" description="Dynein heavy chain coiled coil stalk" evidence="1">
    <location>
        <begin position="51"/>
        <end position="318"/>
    </location>
</feature>
<proteinExistence type="predicted"/>
<dbReference type="Pfam" id="PF12780">
    <property type="entry name" value="AAA_8"/>
    <property type="match status" value="1"/>
</dbReference>
<dbReference type="Pfam" id="PF12777">
    <property type="entry name" value="MT"/>
    <property type="match status" value="1"/>
</dbReference>
<dbReference type="Gene3D" id="1.20.920.20">
    <property type="match status" value="1"/>
</dbReference>
<dbReference type="InterPro" id="IPR024743">
    <property type="entry name" value="Dynein_HC_stalk"/>
</dbReference>
<evidence type="ECO:0000259" key="2">
    <source>
        <dbReference type="Pfam" id="PF12780"/>
    </source>
</evidence>
<sequence>MHASVEKASTRFLTELKRHKYTTPTSFLELLNSYDQILKQIDEVIAIRQQKLSNGLSTLERMNKEVEAMKTSLIAIHPRLEVTLKDTIAIMTELTVQQKQVEGKEEVVCGEEANVTQQANKTEALAENAQNNLNKSNPEYNAAIKAVQSLDKIDISKDKLYSRPHKLVMFVMASVCLLFGPPQTREQAKKLMNAEFFGKLSDYDKDVHDEKMKVKLRATYINSHKFLPEVVENVSKAAKSLQLCSHVAKEVELKRAKVKESMEKLELMQQALAKKKFELRGVEDKNAYIKAKYEASISKKAKIETEIEATRVKLIRVEKLLN</sequence>
<evidence type="ECO:0000313" key="4">
    <source>
        <dbReference type="Proteomes" id="UP000324800"/>
    </source>
</evidence>
<name>A0A5J4UDT2_9EUKA</name>
<evidence type="ECO:0000313" key="3">
    <source>
        <dbReference type="EMBL" id="KAA6368293.1"/>
    </source>
</evidence>
<accession>A0A5J4UDT2</accession>
<gene>
    <name evidence="3" type="ORF">EZS28_036181</name>
</gene>
<dbReference type="Proteomes" id="UP000324800">
    <property type="component" value="Unassembled WGS sequence"/>
</dbReference>
<protein>
    <submittedName>
        <fullName evidence="3">Putative dynein heavy chain</fullName>
    </submittedName>
</protein>
<dbReference type="PANTHER" id="PTHR22878">
    <property type="entry name" value="DYNEIN HEAVY CHAIN 6, AXONEMAL-LIKE-RELATED"/>
    <property type="match status" value="1"/>
</dbReference>
<organism evidence="3 4">
    <name type="scientific">Streblomastix strix</name>
    <dbReference type="NCBI Taxonomy" id="222440"/>
    <lineage>
        <taxon>Eukaryota</taxon>
        <taxon>Metamonada</taxon>
        <taxon>Preaxostyla</taxon>
        <taxon>Oxymonadida</taxon>
        <taxon>Streblomastigidae</taxon>
        <taxon>Streblomastix</taxon>
    </lineage>
</organism>
<dbReference type="InterPro" id="IPR024317">
    <property type="entry name" value="Dynein_heavy_chain_D4_dom"/>
</dbReference>
<dbReference type="PANTHER" id="PTHR22878:SF68">
    <property type="entry name" value="DYNEIN HEAVY CHAIN 6, AXONEMAL-LIKE"/>
    <property type="match status" value="1"/>
</dbReference>
<dbReference type="GO" id="GO:0007018">
    <property type="term" value="P:microtubule-based movement"/>
    <property type="evidence" value="ECO:0007669"/>
    <property type="project" value="InterPro"/>
</dbReference>
<comment type="caution">
    <text evidence="3">The sequence shown here is derived from an EMBL/GenBank/DDBJ whole genome shotgun (WGS) entry which is preliminary data.</text>
</comment>
<feature type="domain" description="Dynein heavy chain AAA module D4" evidence="2">
    <location>
        <begin position="1"/>
        <end position="37"/>
    </location>
</feature>
<dbReference type="GO" id="GO:0030286">
    <property type="term" value="C:dynein complex"/>
    <property type="evidence" value="ECO:0007669"/>
    <property type="project" value="InterPro"/>
</dbReference>
<dbReference type="AlphaFoldDB" id="A0A5J4UDT2"/>
<evidence type="ECO:0000259" key="1">
    <source>
        <dbReference type="Pfam" id="PF12777"/>
    </source>
</evidence>
<dbReference type="EMBL" id="SNRW01017494">
    <property type="protein sequence ID" value="KAA6368293.1"/>
    <property type="molecule type" value="Genomic_DNA"/>
</dbReference>